<dbReference type="GO" id="GO:0005524">
    <property type="term" value="F:ATP binding"/>
    <property type="evidence" value="ECO:0007669"/>
    <property type="project" value="UniProtKB-KW"/>
</dbReference>
<dbReference type="GO" id="GO:0000155">
    <property type="term" value="F:phosphorelay sensor kinase activity"/>
    <property type="evidence" value="ECO:0007669"/>
    <property type="project" value="InterPro"/>
</dbReference>
<dbReference type="InterPro" id="IPR003594">
    <property type="entry name" value="HATPase_dom"/>
</dbReference>
<dbReference type="Proteomes" id="UP000663720">
    <property type="component" value="Chromosome"/>
</dbReference>
<comment type="subcellular location">
    <subcellularLocation>
        <location evidence="2">Cell membrane</location>
    </subcellularLocation>
</comment>
<keyword evidence="6" id="KW-0808">Transferase</keyword>
<dbReference type="KEGG" id="dli:dnl_31610"/>
<dbReference type="InterPro" id="IPR036890">
    <property type="entry name" value="HATPase_C_sf"/>
</dbReference>
<dbReference type="PANTHER" id="PTHR45453">
    <property type="entry name" value="PHOSPHATE REGULON SENSOR PROTEIN PHOR"/>
    <property type="match status" value="1"/>
</dbReference>
<keyword evidence="5" id="KW-0597">Phosphoprotein</keyword>
<dbReference type="CDD" id="cd00082">
    <property type="entry name" value="HisKA"/>
    <property type="match status" value="1"/>
</dbReference>
<dbReference type="InterPro" id="IPR013656">
    <property type="entry name" value="PAS_4"/>
</dbReference>
<feature type="domain" description="Histidine kinase" evidence="13">
    <location>
        <begin position="373"/>
        <end position="589"/>
    </location>
</feature>
<dbReference type="PROSITE" id="PS50885">
    <property type="entry name" value="HAMP"/>
    <property type="match status" value="1"/>
</dbReference>
<dbReference type="SMART" id="SM00091">
    <property type="entry name" value="PAS"/>
    <property type="match status" value="1"/>
</dbReference>
<evidence type="ECO:0000256" key="7">
    <source>
        <dbReference type="ARBA" id="ARBA00022741"/>
    </source>
</evidence>
<name>A0A975GH40_9BACT</name>
<dbReference type="InterPro" id="IPR036097">
    <property type="entry name" value="HisK_dim/P_sf"/>
</dbReference>
<evidence type="ECO:0000256" key="3">
    <source>
        <dbReference type="ARBA" id="ARBA00012438"/>
    </source>
</evidence>
<dbReference type="CDD" id="cd00130">
    <property type="entry name" value="PAS"/>
    <property type="match status" value="1"/>
</dbReference>
<dbReference type="NCBIfam" id="NF046044">
    <property type="entry name" value="PnpS"/>
    <property type="match status" value="1"/>
</dbReference>
<feature type="transmembrane region" description="Helical" evidence="12">
    <location>
        <begin position="173"/>
        <end position="194"/>
    </location>
</feature>
<evidence type="ECO:0000259" key="15">
    <source>
        <dbReference type="PROSITE" id="PS50885"/>
    </source>
</evidence>
<dbReference type="Gene3D" id="3.30.450.20">
    <property type="entry name" value="PAS domain"/>
    <property type="match status" value="2"/>
</dbReference>
<dbReference type="SUPFAM" id="SSF55874">
    <property type="entry name" value="ATPase domain of HSP90 chaperone/DNA topoisomerase II/histidine kinase"/>
    <property type="match status" value="1"/>
</dbReference>
<dbReference type="InterPro" id="IPR050351">
    <property type="entry name" value="BphY/WalK/GraS-like"/>
</dbReference>
<keyword evidence="12" id="KW-0812">Transmembrane</keyword>
<dbReference type="GO" id="GO:0005886">
    <property type="term" value="C:plasma membrane"/>
    <property type="evidence" value="ECO:0007669"/>
    <property type="project" value="UniProtKB-SubCell"/>
</dbReference>
<accession>A0A975GH40</accession>
<dbReference type="Gene3D" id="6.10.340.10">
    <property type="match status" value="1"/>
</dbReference>
<dbReference type="PRINTS" id="PR00344">
    <property type="entry name" value="BCTRLSENSOR"/>
</dbReference>
<evidence type="ECO:0000256" key="9">
    <source>
        <dbReference type="ARBA" id="ARBA00022840"/>
    </source>
</evidence>
<evidence type="ECO:0000256" key="12">
    <source>
        <dbReference type="SAM" id="Phobius"/>
    </source>
</evidence>
<proteinExistence type="predicted"/>
<keyword evidence="7" id="KW-0547">Nucleotide-binding</keyword>
<dbReference type="SUPFAM" id="SSF47384">
    <property type="entry name" value="Homodimeric domain of signal transducing histidine kinase"/>
    <property type="match status" value="1"/>
</dbReference>
<dbReference type="SMART" id="SM00388">
    <property type="entry name" value="HisKA"/>
    <property type="match status" value="1"/>
</dbReference>
<evidence type="ECO:0000313" key="16">
    <source>
        <dbReference type="EMBL" id="QTA80848.1"/>
    </source>
</evidence>
<dbReference type="SMART" id="SM00304">
    <property type="entry name" value="HAMP"/>
    <property type="match status" value="1"/>
</dbReference>
<evidence type="ECO:0000256" key="6">
    <source>
        <dbReference type="ARBA" id="ARBA00022679"/>
    </source>
</evidence>
<dbReference type="RefSeq" id="WP_207692414.1">
    <property type="nucleotide sequence ID" value="NZ_CP061799.1"/>
</dbReference>
<dbReference type="PROSITE" id="PS50109">
    <property type="entry name" value="HIS_KIN"/>
    <property type="match status" value="1"/>
</dbReference>
<dbReference type="InterPro" id="IPR004358">
    <property type="entry name" value="Sig_transdc_His_kin-like_C"/>
</dbReference>
<dbReference type="InterPro" id="IPR003661">
    <property type="entry name" value="HisK_dim/P_dom"/>
</dbReference>
<dbReference type="Gene3D" id="1.10.287.130">
    <property type="match status" value="1"/>
</dbReference>
<evidence type="ECO:0000256" key="5">
    <source>
        <dbReference type="ARBA" id="ARBA00022553"/>
    </source>
</evidence>
<dbReference type="InterPro" id="IPR003660">
    <property type="entry name" value="HAMP_dom"/>
</dbReference>
<keyword evidence="8 16" id="KW-0418">Kinase</keyword>
<keyword evidence="9" id="KW-0067">ATP-binding</keyword>
<evidence type="ECO:0000256" key="2">
    <source>
        <dbReference type="ARBA" id="ARBA00004236"/>
    </source>
</evidence>
<organism evidence="16 17">
    <name type="scientific">Desulfonema limicola</name>
    <dbReference type="NCBI Taxonomy" id="45656"/>
    <lineage>
        <taxon>Bacteria</taxon>
        <taxon>Pseudomonadati</taxon>
        <taxon>Thermodesulfobacteriota</taxon>
        <taxon>Desulfobacteria</taxon>
        <taxon>Desulfobacterales</taxon>
        <taxon>Desulfococcaceae</taxon>
        <taxon>Desulfonema</taxon>
    </lineage>
</organism>
<dbReference type="FunFam" id="3.30.565.10:FF:000006">
    <property type="entry name" value="Sensor histidine kinase WalK"/>
    <property type="match status" value="1"/>
</dbReference>
<dbReference type="Gene3D" id="3.30.565.10">
    <property type="entry name" value="Histidine kinase-like ATPase, C-terminal domain"/>
    <property type="match status" value="1"/>
</dbReference>
<feature type="domain" description="PAS" evidence="14">
    <location>
        <begin position="249"/>
        <end position="300"/>
    </location>
</feature>
<dbReference type="EMBL" id="CP061799">
    <property type="protein sequence ID" value="QTA80848.1"/>
    <property type="molecule type" value="Genomic_DNA"/>
</dbReference>
<reference evidence="16" key="1">
    <citation type="journal article" date="2021" name="Microb. Physiol.">
        <title>Proteogenomic Insights into the Physiology of Marine, Sulfate-Reducing, Filamentous Desulfonema limicola and Desulfonema magnum.</title>
        <authorList>
            <person name="Schnaars V."/>
            <person name="Wohlbrand L."/>
            <person name="Scheve S."/>
            <person name="Hinrichs C."/>
            <person name="Reinhardt R."/>
            <person name="Rabus R."/>
        </authorList>
    </citation>
    <scope>NUCLEOTIDE SEQUENCE</scope>
    <source>
        <strain evidence="16">5ac10</strain>
    </source>
</reference>
<keyword evidence="17" id="KW-1185">Reference proteome</keyword>
<dbReference type="CDD" id="cd00075">
    <property type="entry name" value="HATPase"/>
    <property type="match status" value="1"/>
</dbReference>
<sequence length="595" mass="67076">MKKYKRLFWRLYPSYLLITLISLLAVSIYTSLAIQDFFMEKTGSDLIARAKLLENQIMEHLLDQDYTAIDAICKIAGRLSQTRITVLINSGKVIGDSEEDPDKMDDHSQRPEINKALRGDKGSAARYSQTVKKNMMYVAVPVEKQGKILCVIRTSVPVDSIDKELKKLQLRKLIAGIIIAFIAAWVSLIVSRLISRPIEDMRKGAEQFAQGNLSYRLATPKSREMVMLANAMNQMASDLYDRIQTVSSQRNELEAVLSSMSEGVIAVDPDERVININQAAARMFHKVPDKLVGKTIQEVIRNPQLHRFIKESLSGEEPEEKDIIFYLDEEYILNTHSSTLCGAKGEHMGILVVFHDVTRLRRLENMRRDFAANVSHEIKTPLTAIKGFVETLNSGAIDQPDEARRFLEIIDKHANRLTAIIDDLMKLSEIEQKGQISLEQAEILPVIKNAVEMCQINADRKNIKIMLECNEKLTANINAPFFEQAVVNLADNAIKYSPEHSIVNISAEKSDSRLIIKFKDQGIGIPKNHLPRLFERFYRVDKSRSRKQGGTGLGLAIVKHIIQAHGGTITAHSTIGQGSVFEIQLPKYTEISKKV</sequence>
<dbReference type="SUPFAM" id="SSF55785">
    <property type="entry name" value="PYP-like sensor domain (PAS domain)"/>
    <property type="match status" value="1"/>
</dbReference>
<dbReference type="InterPro" id="IPR035965">
    <property type="entry name" value="PAS-like_dom_sf"/>
</dbReference>
<keyword evidence="4" id="KW-1003">Cell membrane</keyword>
<keyword evidence="11 12" id="KW-0472">Membrane</keyword>
<dbReference type="PROSITE" id="PS50112">
    <property type="entry name" value="PAS"/>
    <property type="match status" value="1"/>
</dbReference>
<evidence type="ECO:0000259" key="14">
    <source>
        <dbReference type="PROSITE" id="PS50112"/>
    </source>
</evidence>
<dbReference type="AlphaFoldDB" id="A0A975GH40"/>
<dbReference type="FunFam" id="1.10.287.130:FF:000008">
    <property type="entry name" value="Two-component sensor histidine kinase"/>
    <property type="match status" value="1"/>
</dbReference>
<feature type="transmembrane region" description="Helical" evidence="12">
    <location>
        <begin position="12"/>
        <end position="34"/>
    </location>
</feature>
<dbReference type="PANTHER" id="PTHR45453:SF1">
    <property type="entry name" value="PHOSPHATE REGULON SENSOR PROTEIN PHOR"/>
    <property type="match status" value="1"/>
</dbReference>
<dbReference type="CDD" id="cd06225">
    <property type="entry name" value="HAMP"/>
    <property type="match status" value="1"/>
</dbReference>
<dbReference type="Pfam" id="PF02518">
    <property type="entry name" value="HATPase_c"/>
    <property type="match status" value="1"/>
</dbReference>
<keyword evidence="10" id="KW-0902">Two-component regulatory system</keyword>
<evidence type="ECO:0000313" key="17">
    <source>
        <dbReference type="Proteomes" id="UP000663720"/>
    </source>
</evidence>
<dbReference type="InterPro" id="IPR000014">
    <property type="entry name" value="PAS"/>
</dbReference>
<dbReference type="Pfam" id="PF00512">
    <property type="entry name" value="HisKA"/>
    <property type="match status" value="1"/>
</dbReference>
<comment type="catalytic activity">
    <reaction evidence="1">
        <text>ATP + protein L-histidine = ADP + protein N-phospho-L-histidine.</text>
        <dbReference type="EC" id="2.7.13.3"/>
    </reaction>
</comment>
<keyword evidence="12" id="KW-1133">Transmembrane helix</keyword>
<evidence type="ECO:0000256" key="4">
    <source>
        <dbReference type="ARBA" id="ARBA00022475"/>
    </source>
</evidence>
<dbReference type="NCBIfam" id="TIGR00229">
    <property type="entry name" value="sensory_box"/>
    <property type="match status" value="1"/>
</dbReference>
<dbReference type="GO" id="GO:0004721">
    <property type="term" value="F:phosphoprotein phosphatase activity"/>
    <property type="evidence" value="ECO:0007669"/>
    <property type="project" value="TreeGrafter"/>
</dbReference>
<evidence type="ECO:0000256" key="10">
    <source>
        <dbReference type="ARBA" id="ARBA00023012"/>
    </source>
</evidence>
<dbReference type="Pfam" id="PF00672">
    <property type="entry name" value="HAMP"/>
    <property type="match status" value="1"/>
</dbReference>
<dbReference type="SMART" id="SM00387">
    <property type="entry name" value="HATPase_c"/>
    <property type="match status" value="1"/>
</dbReference>
<evidence type="ECO:0000259" key="13">
    <source>
        <dbReference type="PROSITE" id="PS50109"/>
    </source>
</evidence>
<dbReference type="Pfam" id="PF08448">
    <property type="entry name" value="PAS_4"/>
    <property type="match status" value="1"/>
</dbReference>
<feature type="domain" description="HAMP" evidence="15">
    <location>
        <begin position="192"/>
        <end position="244"/>
    </location>
</feature>
<dbReference type="EC" id="2.7.13.3" evidence="3"/>
<dbReference type="SUPFAM" id="SSF158472">
    <property type="entry name" value="HAMP domain-like"/>
    <property type="match status" value="1"/>
</dbReference>
<gene>
    <name evidence="16" type="ORF">dnl_31610</name>
</gene>
<dbReference type="InterPro" id="IPR005467">
    <property type="entry name" value="His_kinase_dom"/>
</dbReference>
<dbReference type="GO" id="GO:0016036">
    <property type="term" value="P:cellular response to phosphate starvation"/>
    <property type="evidence" value="ECO:0007669"/>
    <property type="project" value="TreeGrafter"/>
</dbReference>
<evidence type="ECO:0000256" key="8">
    <source>
        <dbReference type="ARBA" id="ARBA00022777"/>
    </source>
</evidence>
<protein>
    <recommendedName>
        <fullName evidence="3">histidine kinase</fullName>
        <ecNumber evidence="3">2.7.13.3</ecNumber>
    </recommendedName>
</protein>
<evidence type="ECO:0000256" key="11">
    <source>
        <dbReference type="ARBA" id="ARBA00023136"/>
    </source>
</evidence>
<evidence type="ECO:0000256" key="1">
    <source>
        <dbReference type="ARBA" id="ARBA00000085"/>
    </source>
</evidence>